<comment type="subcellular location">
    <subcellularLocation>
        <location evidence="1">Membrane</location>
        <topology evidence="1">Multi-pass membrane protein</topology>
    </subcellularLocation>
</comment>
<accession>A0A3L9MH74</accession>
<feature type="transmembrane region" description="Helical" evidence="6">
    <location>
        <begin position="147"/>
        <end position="172"/>
    </location>
</feature>
<sequence>MKIELKYWIILGVLALTWGSSFILIKQGLVAYTPYQVGALRLTIAGGVLAIWGIPSLFKIPKKKLPYVALAGLCGNFVPMFLFPMAQTHVTSSMAGILDSLVPLFILLFGALFFNQKGTKNQIIGASIGFLGAILLVGSDALNGDNSLYHCMLIVLATALYGLNSLILTTYLNDVPSFQLSSSLFTIWLLPSVIILFFSGFFDVFEGTQQQWQSLGFVTILGLMGTALAMILFYKLIQATGSMFSSMVTYLMPIISVFWGVVVGEKITMLHILGFVMILSGVYLTQKSDKKEIETT</sequence>
<dbReference type="OrthoDB" id="1117213at2"/>
<evidence type="ECO:0000256" key="3">
    <source>
        <dbReference type="ARBA" id="ARBA00022692"/>
    </source>
</evidence>
<keyword evidence="9" id="KW-1185">Reference proteome</keyword>
<dbReference type="RefSeq" id="WP_121933585.1">
    <property type="nucleotide sequence ID" value="NZ_RDOJ01000002.1"/>
</dbReference>
<feature type="transmembrane region" description="Helical" evidence="6">
    <location>
        <begin position="65"/>
        <end position="86"/>
    </location>
</feature>
<comment type="similarity">
    <text evidence="2">Belongs to the EamA transporter family.</text>
</comment>
<keyword evidence="4 6" id="KW-1133">Transmembrane helix</keyword>
<feature type="transmembrane region" description="Helical" evidence="6">
    <location>
        <begin position="92"/>
        <end position="114"/>
    </location>
</feature>
<dbReference type="InterPro" id="IPR000620">
    <property type="entry name" value="EamA_dom"/>
</dbReference>
<feature type="domain" description="EamA" evidence="7">
    <location>
        <begin position="151"/>
        <end position="285"/>
    </location>
</feature>
<comment type="caution">
    <text evidence="8">The sequence shown here is derived from an EMBL/GenBank/DDBJ whole genome shotgun (WGS) entry which is preliminary data.</text>
</comment>
<dbReference type="InterPro" id="IPR050638">
    <property type="entry name" value="AA-Vitamin_Transporters"/>
</dbReference>
<dbReference type="AlphaFoldDB" id="A0A3L9MH74"/>
<reference evidence="8 9" key="1">
    <citation type="submission" date="2018-10" db="EMBL/GenBank/DDBJ databases">
        <authorList>
            <person name="Chen X."/>
        </authorList>
    </citation>
    <scope>NUCLEOTIDE SEQUENCE [LARGE SCALE GENOMIC DNA]</scope>
    <source>
        <strain evidence="8 9">YIM 102668</strain>
    </source>
</reference>
<proteinExistence type="inferred from homology"/>
<dbReference type="PANTHER" id="PTHR32322:SF2">
    <property type="entry name" value="EAMA DOMAIN-CONTAINING PROTEIN"/>
    <property type="match status" value="1"/>
</dbReference>
<feature type="domain" description="EamA" evidence="7">
    <location>
        <begin position="8"/>
        <end position="137"/>
    </location>
</feature>
<feature type="transmembrane region" description="Helical" evidence="6">
    <location>
        <begin position="267"/>
        <end position="285"/>
    </location>
</feature>
<evidence type="ECO:0000256" key="2">
    <source>
        <dbReference type="ARBA" id="ARBA00007362"/>
    </source>
</evidence>
<evidence type="ECO:0000256" key="6">
    <source>
        <dbReference type="SAM" id="Phobius"/>
    </source>
</evidence>
<protein>
    <submittedName>
        <fullName evidence="8">DMT family transporter</fullName>
    </submittedName>
</protein>
<feature type="transmembrane region" description="Helical" evidence="6">
    <location>
        <begin position="37"/>
        <end position="58"/>
    </location>
</feature>
<keyword evidence="5 6" id="KW-0472">Membrane</keyword>
<evidence type="ECO:0000313" key="9">
    <source>
        <dbReference type="Proteomes" id="UP000275348"/>
    </source>
</evidence>
<name>A0A3L9MH74_9FLAO</name>
<gene>
    <name evidence="8" type="ORF">EAH69_02355</name>
</gene>
<dbReference type="Pfam" id="PF00892">
    <property type="entry name" value="EamA"/>
    <property type="match status" value="2"/>
</dbReference>
<keyword evidence="3 6" id="KW-0812">Transmembrane</keyword>
<dbReference type="GO" id="GO:0016020">
    <property type="term" value="C:membrane"/>
    <property type="evidence" value="ECO:0007669"/>
    <property type="project" value="UniProtKB-SubCell"/>
</dbReference>
<feature type="transmembrane region" description="Helical" evidence="6">
    <location>
        <begin position="184"/>
        <end position="202"/>
    </location>
</feature>
<evidence type="ECO:0000259" key="7">
    <source>
        <dbReference type="Pfam" id="PF00892"/>
    </source>
</evidence>
<feature type="transmembrane region" description="Helical" evidence="6">
    <location>
        <begin position="214"/>
        <end position="234"/>
    </location>
</feature>
<evidence type="ECO:0000256" key="5">
    <source>
        <dbReference type="ARBA" id="ARBA00023136"/>
    </source>
</evidence>
<dbReference type="SUPFAM" id="SSF103481">
    <property type="entry name" value="Multidrug resistance efflux transporter EmrE"/>
    <property type="match status" value="2"/>
</dbReference>
<feature type="transmembrane region" description="Helical" evidence="6">
    <location>
        <begin position="7"/>
        <end position="25"/>
    </location>
</feature>
<organism evidence="8 9">
    <name type="scientific">Faecalibacter macacae</name>
    <dbReference type="NCBI Taxonomy" id="1859289"/>
    <lineage>
        <taxon>Bacteria</taxon>
        <taxon>Pseudomonadati</taxon>
        <taxon>Bacteroidota</taxon>
        <taxon>Flavobacteriia</taxon>
        <taxon>Flavobacteriales</taxon>
        <taxon>Weeksellaceae</taxon>
        <taxon>Faecalibacter</taxon>
    </lineage>
</organism>
<dbReference type="Proteomes" id="UP000275348">
    <property type="component" value="Unassembled WGS sequence"/>
</dbReference>
<feature type="transmembrane region" description="Helical" evidence="6">
    <location>
        <begin position="241"/>
        <end position="261"/>
    </location>
</feature>
<evidence type="ECO:0000256" key="4">
    <source>
        <dbReference type="ARBA" id="ARBA00022989"/>
    </source>
</evidence>
<evidence type="ECO:0000256" key="1">
    <source>
        <dbReference type="ARBA" id="ARBA00004141"/>
    </source>
</evidence>
<dbReference type="InterPro" id="IPR037185">
    <property type="entry name" value="EmrE-like"/>
</dbReference>
<evidence type="ECO:0000313" key="8">
    <source>
        <dbReference type="EMBL" id="RLZ12373.1"/>
    </source>
</evidence>
<dbReference type="EMBL" id="RDOJ01000002">
    <property type="protein sequence ID" value="RLZ12373.1"/>
    <property type="molecule type" value="Genomic_DNA"/>
</dbReference>
<feature type="transmembrane region" description="Helical" evidence="6">
    <location>
        <begin position="123"/>
        <end position="141"/>
    </location>
</feature>
<dbReference type="PANTHER" id="PTHR32322">
    <property type="entry name" value="INNER MEMBRANE TRANSPORTER"/>
    <property type="match status" value="1"/>
</dbReference>